<keyword evidence="3" id="KW-0597">Phosphoprotein</keyword>
<dbReference type="InterPro" id="IPR036890">
    <property type="entry name" value="HATPase_C_sf"/>
</dbReference>
<keyword evidence="9" id="KW-0472">Membrane</keyword>
<dbReference type="PANTHER" id="PTHR41523">
    <property type="entry name" value="TWO-COMPONENT SYSTEM SENSOR PROTEIN"/>
    <property type="match status" value="1"/>
</dbReference>
<name>A0A4U0EQY0_9FLAO</name>
<gene>
    <name evidence="12" type="ORF">E5167_12320</name>
</gene>
<dbReference type="OrthoDB" id="9767435at2"/>
<dbReference type="RefSeq" id="WP_136844449.1">
    <property type="nucleotide sequence ID" value="NZ_SUPL01000006.1"/>
</dbReference>
<dbReference type="Gene3D" id="1.25.40.10">
    <property type="entry name" value="Tetratricopeptide repeat domain"/>
    <property type="match status" value="2"/>
</dbReference>
<comment type="caution">
    <text evidence="12">The sequence shown here is derived from an EMBL/GenBank/DDBJ whole genome shotgun (WGS) entry which is preliminary data.</text>
</comment>
<keyword evidence="4" id="KW-0808">Transferase</keyword>
<dbReference type="InterPro" id="IPR019734">
    <property type="entry name" value="TPR_rpt"/>
</dbReference>
<evidence type="ECO:0000256" key="8">
    <source>
        <dbReference type="PROSITE-ProRule" id="PRU00339"/>
    </source>
</evidence>
<dbReference type="Gene3D" id="3.30.565.10">
    <property type="entry name" value="Histidine kinase-like ATPase, C-terminal domain"/>
    <property type="match status" value="1"/>
</dbReference>
<dbReference type="SMART" id="SM00028">
    <property type="entry name" value="TPR"/>
    <property type="match status" value="5"/>
</dbReference>
<dbReference type="SUPFAM" id="SSF55874">
    <property type="entry name" value="ATPase domain of HSP90 chaperone/DNA topoisomerase II/histidine kinase"/>
    <property type="match status" value="1"/>
</dbReference>
<dbReference type="PROSITE" id="PS50005">
    <property type="entry name" value="TPR"/>
    <property type="match status" value="1"/>
</dbReference>
<dbReference type="AlphaFoldDB" id="A0A4U0EQY0"/>
<proteinExistence type="predicted"/>
<evidence type="ECO:0000259" key="11">
    <source>
        <dbReference type="Pfam" id="PF13581"/>
    </source>
</evidence>
<dbReference type="Pfam" id="PF07568">
    <property type="entry name" value="HisKA_2"/>
    <property type="match status" value="1"/>
</dbReference>
<evidence type="ECO:0000256" key="9">
    <source>
        <dbReference type="SAM" id="Phobius"/>
    </source>
</evidence>
<dbReference type="EMBL" id="SUPL01000006">
    <property type="protein sequence ID" value="TJY34093.1"/>
    <property type="molecule type" value="Genomic_DNA"/>
</dbReference>
<keyword evidence="13" id="KW-1185">Reference proteome</keyword>
<evidence type="ECO:0000256" key="2">
    <source>
        <dbReference type="ARBA" id="ARBA00012438"/>
    </source>
</evidence>
<keyword evidence="7" id="KW-0067">ATP-binding</keyword>
<evidence type="ECO:0000259" key="10">
    <source>
        <dbReference type="Pfam" id="PF07568"/>
    </source>
</evidence>
<keyword evidence="6" id="KW-0418">Kinase</keyword>
<keyword evidence="5" id="KW-0547">Nucleotide-binding</keyword>
<dbReference type="Pfam" id="PF13424">
    <property type="entry name" value="TPR_12"/>
    <property type="match status" value="2"/>
</dbReference>
<evidence type="ECO:0000256" key="5">
    <source>
        <dbReference type="ARBA" id="ARBA00022741"/>
    </source>
</evidence>
<evidence type="ECO:0000256" key="1">
    <source>
        <dbReference type="ARBA" id="ARBA00000085"/>
    </source>
</evidence>
<evidence type="ECO:0000313" key="12">
    <source>
        <dbReference type="EMBL" id="TJY34093.1"/>
    </source>
</evidence>
<evidence type="ECO:0000313" key="13">
    <source>
        <dbReference type="Proteomes" id="UP000307657"/>
    </source>
</evidence>
<keyword evidence="8" id="KW-0802">TPR repeat</keyword>
<dbReference type="InterPro" id="IPR011990">
    <property type="entry name" value="TPR-like_helical_dom_sf"/>
</dbReference>
<feature type="repeat" description="TPR" evidence="8">
    <location>
        <begin position="167"/>
        <end position="200"/>
    </location>
</feature>
<dbReference type="GO" id="GO:0004673">
    <property type="term" value="F:protein histidine kinase activity"/>
    <property type="evidence" value="ECO:0007669"/>
    <property type="project" value="UniProtKB-EC"/>
</dbReference>
<dbReference type="Proteomes" id="UP000307657">
    <property type="component" value="Unassembled WGS sequence"/>
</dbReference>
<evidence type="ECO:0000256" key="7">
    <source>
        <dbReference type="ARBA" id="ARBA00022840"/>
    </source>
</evidence>
<dbReference type="Gene3D" id="3.30.450.20">
    <property type="entry name" value="PAS domain"/>
    <property type="match status" value="1"/>
</dbReference>
<sequence length="592" mass="67600">MTNNTKLFIKVSLFIYFFGCSLIIYTQNINKIDSLSNILKQKGLAKKEKIDILLSLSNYHSNIDSALNYANFSLKIAKEIDDPLLEAESLEEISLKEYKLGNSTKSLNASFKALQIYESLNMTERQAASYAQLANNYMSDENYDLSIKYLKRAKDIYSDSDNTINHTLTILNLGEAYRLAQHLDSAATAFQQTLQLNKTLNNDIVQGYSQGNLGMVYNTQNKLELAEENLNDAITILALMGDDYSTSVYLAELGAVYNKEGKHKLAEAKFLEAYSMAKQAGLKEQIRDFSAFLTSFYEEQKQYRKALEYQKQFQVYQDSLVNKENVQKIEQVKAGYEIDKRESEIDLLNITNTNQKYWVTSLAIGISLLLLFAYLLYRGNKKIKVANASLFKREQEKALLLRELNHRIKNNLQMISSLLNLQSHELTGHPAKEAIVAGKYRVETLSLVHRKLYQEDLDTRILLKDYVEELVLGLFHGYDASFKPNFKIDDISVNLDIAVPLALVINEIIINALKYAYNNIDKPKLKIVMTQDKEYLNIEIIDNGIGFNTNEAEKNNSFGIKLIYSLIEQLEGTIKKLDSKHGAHWKMTIKIA</sequence>
<keyword evidence="9" id="KW-1133">Transmembrane helix</keyword>
<feature type="domain" description="Histidine kinase/HSP90-like ATPase" evidence="11">
    <location>
        <begin position="501"/>
        <end position="571"/>
    </location>
</feature>
<dbReference type="SUPFAM" id="SSF48452">
    <property type="entry name" value="TPR-like"/>
    <property type="match status" value="1"/>
</dbReference>
<dbReference type="Pfam" id="PF13581">
    <property type="entry name" value="HATPase_c_2"/>
    <property type="match status" value="1"/>
</dbReference>
<feature type="transmembrane region" description="Helical" evidence="9">
    <location>
        <begin position="357"/>
        <end position="377"/>
    </location>
</feature>
<dbReference type="InterPro" id="IPR003594">
    <property type="entry name" value="HATPase_dom"/>
</dbReference>
<keyword evidence="9" id="KW-0812">Transmembrane</keyword>
<evidence type="ECO:0000256" key="6">
    <source>
        <dbReference type="ARBA" id="ARBA00022777"/>
    </source>
</evidence>
<reference evidence="12 13" key="1">
    <citation type="submission" date="2019-04" db="EMBL/GenBank/DDBJ databases">
        <title>Lacinutrix sp. nov., isolated from marine water.</title>
        <authorList>
            <person name="Kim W."/>
        </authorList>
    </citation>
    <scope>NUCLEOTIDE SEQUENCE [LARGE SCALE GENOMIC DNA]</scope>
    <source>
        <strain evidence="12 13">CAU 1491</strain>
    </source>
</reference>
<dbReference type="PANTHER" id="PTHR41523:SF8">
    <property type="entry name" value="ETHYLENE RESPONSE SENSOR PROTEIN"/>
    <property type="match status" value="1"/>
</dbReference>
<evidence type="ECO:0000256" key="3">
    <source>
        <dbReference type="ARBA" id="ARBA00022553"/>
    </source>
</evidence>
<comment type="catalytic activity">
    <reaction evidence="1">
        <text>ATP + protein L-histidine = ADP + protein N-phospho-L-histidine.</text>
        <dbReference type="EC" id="2.7.13.3"/>
    </reaction>
</comment>
<organism evidence="12 13">
    <name type="scientific">Pontimicrobium aquaticum</name>
    <dbReference type="NCBI Taxonomy" id="2565367"/>
    <lineage>
        <taxon>Bacteria</taxon>
        <taxon>Pseudomonadati</taxon>
        <taxon>Bacteroidota</taxon>
        <taxon>Flavobacteriia</taxon>
        <taxon>Flavobacteriales</taxon>
        <taxon>Flavobacteriaceae</taxon>
        <taxon>Pontimicrobium</taxon>
    </lineage>
</organism>
<dbReference type="EC" id="2.7.13.3" evidence="2"/>
<feature type="transmembrane region" description="Helical" evidence="9">
    <location>
        <begin position="7"/>
        <end position="25"/>
    </location>
</feature>
<protein>
    <recommendedName>
        <fullName evidence="2">histidine kinase</fullName>
        <ecNumber evidence="2">2.7.13.3</ecNumber>
    </recommendedName>
</protein>
<accession>A0A4U0EQY0</accession>
<dbReference type="InterPro" id="IPR011495">
    <property type="entry name" value="Sig_transdc_His_kin_sub2_dim/P"/>
</dbReference>
<dbReference type="GO" id="GO:0005524">
    <property type="term" value="F:ATP binding"/>
    <property type="evidence" value="ECO:0007669"/>
    <property type="project" value="UniProtKB-KW"/>
</dbReference>
<evidence type="ECO:0000256" key="4">
    <source>
        <dbReference type="ARBA" id="ARBA00022679"/>
    </source>
</evidence>
<feature type="domain" description="Signal transduction histidine kinase subgroup 2 dimerisation and phosphoacceptor" evidence="10">
    <location>
        <begin position="403"/>
        <end position="476"/>
    </location>
</feature>